<feature type="transmembrane region" description="Helical" evidence="1">
    <location>
        <begin position="201"/>
        <end position="219"/>
    </location>
</feature>
<feature type="transmembrane region" description="Helical" evidence="1">
    <location>
        <begin position="321"/>
        <end position="340"/>
    </location>
</feature>
<keyword evidence="1" id="KW-1133">Transmembrane helix</keyword>
<proteinExistence type="predicted"/>
<dbReference type="RefSeq" id="WP_115833345.1">
    <property type="nucleotide sequence ID" value="NZ_QNUL01000026.1"/>
</dbReference>
<feature type="transmembrane region" description="Helical" evidence="1">
    <location>
        <begin position="135"/>
        <end position="155"/>
    </location>
</feature>
<evidence type="ECO:0000256" key="1">
    <source>
        <dbReference type="SAM" id="Phobius"/>
    </source>
</evidence>
<evidence type="ECO:0000313" key="3">
    <source>
        <dbReference type="Proteomes" id="UP000256373"/>
    </source>
</evidence>
<evidence type="ECO:0008006" key="4">
    <source>
        <dbReference type="Google" id="ProtNLM"/>
    </source>
</evidence>
<feature type="transmembrane region" description="Helical" evidence="1">
    <location>
        <begin position="112"/>
        <end position="129"/>
    </location>
</feature>
<feature type="transmembrane region" description="Helical" evidence="1">
    <location>
        <begin position="287"/>
        <end position="309"/>
    </location>
</feature>
<sequence>MKEKLALAVSFLIILLYASYNYFFSVNFPFQDDFLLIQFIQTISDESLGAWDILRELFKTFNDHKAVVPRFIALVEYVLTGTLNFRFYLFLVTVNIIYIFYFLYLQFRKTKLPVYYFLPALFLYFHPLYHDISGWALNGMQHTFLTAFTVTALIFAGRKSNFSLVLAIICCFLATFTHGNGILSYPALVFYFLCIKDFRKAGIIVLAMFVSFGVYMMGYESGQATHLPDDAVTFITSLFGFIGSQVSLWGDVELWSTLFGIVICISGLLLVFRIVKHYKRNKSSLKPGVLELLSLLVFIFITSLVIAVFRSWAGTTITSRFQLYTCMSTVIFYIFLLNYLPLFRKRLVLVGMIGISMFYWLYSFYSYTGIVAKKRMEYQADLYNWLYTRTMFSVPRPLLENADFYMAPAYENGIFSPPAPPVSKQVVDSLIKHSPESVEHYETYLEVMELGNKPGEYERYYFLSGCKLPSFKPFFADRYLVLWDPATGESYLKNGTSKVEARKVIITEGKYYKPGFSAFFRPDDLRPGTYRLAILDIDPKGEMVFHKIDQHLLLRDGAYYVE</sequence>
<organism evidence="2 3">
    <name type="scientific">Dyadobacter luteus</name>
    <dbReference type="NCBI Taxonomy" id="2259619"/>
    <lineage>
        <taxon>Bacteria</taxon>
        <taxon>Pseudomonadati</taxon>
        <taxon>Bacteroidota</taxon>
        <taxon>Cytophagia</taxon>
        <taxon>Cytophagales</taxon>
        <taxon>Spirosomataceae</taxon>
        <taxon>Dyadobacter</taxon>
    </lineage>
</organism>
<reference evidence="2 3" key="1">
    <citation type="submission" date="2018-07" db="EMBL/GenBank/DDBJ databases">
        <title>Dyadobacter roseus sp. nov., isolated from rose rhizosphere soil.</title>
        <authorList>
            <person name="Chen L."/>
        </authorList>
    </citation>
    <scope>NUCLEOTIDE SEQUENCE [LARGE SCALE GENOMIC DNA]</scope>
    <source>
        <strain evidence="2 3">RS19</strain>
    </source>
</reference>
<feature type="transmembrane region" description="Helical" evidence="1">
    <location>
        <begin position="347"/>
        <end position="365"/>
    </location>
</feature>
<feature type="transmembrane region" description="Helical" evidence="1">
    <location>
        <begin position="85"/>
        <end position="105"/>
    </location>
</feature>
<accession>A0A3D8Y8G6</accession>
<keyword evidence="3" id="KW-1185">Reference proteome</keyword>
<dbReference type="EMBL" id="QNUL01000026">
    <property type="protein sequence ID" value="REA57658.1"/>
    <property type="molecule type" value="Genomic_DNA"/>
</dbReference>
<gene>
    <name evidence="2" type="ORF">DSL64_23255</name>
</gene>
<protein>
    <recommendedName>
        <fullName evidence="4">Glycosyltransferase RgtA/B/C/D-like domain-containing protein</fullName>
    </recommendedName>
</protein>
<keyword evidence="1" id="KW-0812">Transmembrane</keyword>
<evidence type="ECO:0000313" key="2">
    <source>
        <dbReference type="EMBL" id="REA57658.1"/>
    </source>
</evidence>
<feature type="transmembrane region" description="Helical" evidence="1">
    <location>
        <begin position="231"/>
        <end position="248"/>
    </location>
</feature>
<feature type="transmembrane region" description="Helical" evidence="1">
    <location>
        <begin position="254"/>
        <end position="275"/>
    </location>
</feature>
<keyword evidence="1" id="KW-0472">Membrane</keyword>
<dbReference type="AlphaFoldDB" id="A0A3D8Y8G6"/>
<dbReference type="OrthoDB" id="910687at2"/>
<dbReference type="Proteomes" id="UP000256373">
    <property type="component" value="Unassembled WGS sequence"/>
</dbReference>
<name>A0A3D8Y8G6_9BACT</name>
<feature type="transmembrane region" description="Helical" evidence="1">
    <location>
        <begin position="162"/>
        <end position="181"/>
    </location>
</feature>
<comment type="caution">
    <text evidence="2">The sequence shown here is derived from an EMBL/GenBank/DDBJ whole genome shotgun (WGS) entry which is preliminary data.</text>
</comment>